<dbReference type="Proteomes" id="UP001607303">
    <property type="component" value="Unassembled WGS sequence"/>
</dbReference>
<proteinExistence type="predicted"/>
<dbReference type="AlphaFoldDB" id="A0ABD2CUU7"/>
<comment type="caution">
    <text evidence="1">The sequence shown here is derived from an EMBL/GenBank/DDBJ whole genome shotgun (WGS) entry which is preliminary data.</text>
</comment>
<sequence length="83" mass="8953">MPSSIRVDHNNRRINAANLQSRLANGRSLDAALRLPAVGPRGCGRTKDSAEKEPRALFRAPLYAPAGVVQRDTRSQDSICGLA</sequence>
<accession>A0ABD2CUU7</accession>
<dbReference type="EMBL" id="JAYRBN010000029">
    <property type="protein sequence ID" value="KAL2748890.1"/>
    <property type="molecule type" value="Genomic_DNA"/>
</dbReference>
<protein>
    <submittedName>
        <fullName evidence="1">Uncharacterized protein</fullName>
    </submittedName>
</protein>
<reference evidence="1 2" key="1">
    <citation type="journal article" date="2024" name="Ann. Entomol. Soc. Am.">
        <title>Genomic analyses of the southern and eastern yellowjacket wasps (Hymenoptera: Vespidae) reveal evolutionary signatures of social life.</title>
        <authorList>
            <person name="Catto M.A."/>
            <person name="Caine P.B."/>
            <person name="Orr S.E."/>
            <person name="Hunt B.G."/>
            <person name="Goodisman M.A.D."/>
        </authorList>
    </citation>
    <scope>NUCLEOTIDE SEQUENCE [LARGE SCALE GENOMIC DNA]</scope>
    <source>
        <strain evidence="1">232</strain>
        <tissue evidence="1">Head and thorax</tissue>
    </source>
</reference>
<keyword evidence="2" id="KW-1185">Reference proteome</keyword>
<name>A0ABD2CUU7_VESMC</name>
<evidence type="ECO:0000313" key="1">
    <source>
        <dbReference type="EMBL" id="KAL2748890.1"/>
    </source>
</evidence>
<gene>
    <name evidence="1" type="ORF">V1477_002826</name>
</gene>
<organism evidence="1 2">
    <name type="scientific">Vespula maculifrons</name>
    <name type="common">Eastern yellow jacket</name>
    <name type="synonym">Wasp</name>
    <dbReference type="NCBI Taxonomy" id="7453"/>
    <lineage>
        <taxon>Eukaryota</taxon>
        <taxon>Metazoa</taxon>
        <taxon>Ecdysozoa</taxon>
        <taxon>Arthropoda</taxon>
        <taxon>Hexapoda</taxon>
        <taxon>Insecta</taxon>
        <taxon>Pterygota</taxon>
        <taxon>Neoptera</taxon>
        <taxon>Endopterygota</taxon>
        <taxon>Hymenoptera</taxon>
        <taxon>Apocrita</taxon>
        <taxon>Aculeata</taxon>
        <taxon>Vespoidea</taxon>
        <taxon>Vespidae</taxon>
        <taxon>Vespinae</taxon>
        <taxon>Vespula</taxon>
    </lineage>
</organism>
<evidence type="ECO:0000313" key="2">
    <source>
        <dbReference type="Proteomes" id="UP001607303"/>
    </source>
</evidence>